<protein>
    <submittedName>
        <fullName evidence="1">Uncharacterized protein</fullName>
    </submittedName>
</protein>
<name>A0ABU1W6W7_9GAMM</name>
<dbReference type="RefSeq" id="WP_310057601.1">
    <property type="nucleotide sequence ID" value="NZ_JAVDVY010000001.1"/>
</dbReference>
<organism evidence="1 2">
    <name type="scientific">Lysobacter niastensis</name>
    <dbReference type="NCBI Taxonomy" id="380629"/>
    <lineage>
        <taxon>Bacteria</taxon>
        <taxon>Pseudomonadati</taxon>
        <taxon>Pseudomonadota</taxon>
        <taxon>Gammaproteobacteria</taxon>
        <taxon>Lysobacterales</taxon>
        <taxon>Lysobacteraceae</taxon>
        <taxon>Lysobacter</taxon>
    </lineage>
</organism>
<sequence length="93" mass="10510">MSDKTDDAATIQALLERLVKFRLPRTLAIKKRVDAGECLTDSDIQFLKVALEDAQDGQKFVARNPEFQTLGVQISQLYTDIVRKATENEKARN</sequence>
<gene>
    <name evidence="1" type="ORF">J2X06_000401</name>
</gene>
<accession>A0ABU1W6W7</accession>
<dbReference type="Proteomes" id="UP001251524">
    <property type="component" value="Unassembled WGS sequence"/>
</dbReference>
<reference evidence="1 2" key="1">
    <citation type="submission" date="2023-07" db="EMBL/GenBank/DDBJ databases">
        <title>Sorghum-associated microbial communities from plants grown in Nebraska, USA.</title>
        <authorList>
            <person name="Schachtman D."/>
        </authorList>
    </citation>
    <scope>NUCLEOTIDE SEQUENCE [LARGE SCALE GENOMIC DNA]</scope>
    <source>
        <strain evidence="1 2">BE198</strain>
    </source>
</reference>
<proteinExistence type="predicted"/>
<evidence type="ECO:0000313" key="2">
    <source>
        <dbReference type="Proteomes" id="UP001251524"/>
    </source>
</evidence>
<keyword evidence="2" id="KW-1185">Reference proteome</keyword>
<dbReference type="EMBL" id="JAVDVY010000001">
    <property type="protein sequence ID" value="MDR7133217.1"/>
    <property type="molecule type" value="Genomic_DNA"/>
</dbReference>
<comment type="caution">
    <text evidence="1">The sequence shown here is derived from an EMBL/GenBank/DDBJ whole genome shotgun (WGS) entry which is preliminary data.</text>
</comment>
<evidence type="ECO:0000313" key="1">
    <source>
        <dbReference type="EMBL" id="MDR7133217.1"/>
    </source>
</evidence>